<dbReference type="HOGENOM" id="CLU_052774_1_0_5"/>
<dbReference type="InterPro" id="IPR019494">
    <property type="entry name" value="FIST_C"/>
</dbReference>
<dbReference type="EMBL" id="CP004372">
    <property type="protein sequence ID" value="AHM03617.1"/>
    <property type="molecule type" value="Genomic_DNA"/>
</dbReference>
<dbReference type="Pfam" id="PF08495">
    <property type="entry name" value="FIST"/>
    <property type="match status" value="1"/>
</dbReference>
<dbReference type="Pfam" id="PF10442">
    <property type="entry name" value="FIST_C"/>
    <property type="match status" value="1"/>
</dbReference>
<name>W8S0F2_9RHOB</name>
<dbReference type="eggNOG" id="COG3287">
    <property type="taxonomic scope" value="Bacteria"/>
</dbReference>
<dbReference type="AlphaFoldDB" id="W8S0F2"/>
<dbReference type="RefSeq" id="WP_025311476.1">
    <property type="nucleotide sequence ID" value="NZ_CP004372.1"/>
</dbReference>
<feature type="domain" description="FIST C-domain" evidence="2">
    <location>
        <begin position="212"/>
        <end position="363"/>
    </location>
</feature>
<feature type="domain" description="FIST" evidence="1">
    <location>
        <begin position="21"/>
        <end position="211"/>
    </location>
</feature>
<sequence>MQIVVTQAADATDLLAQLGDRPFDFLSVHADCRTDITPLGTLSRPAVIHGATSCLGAMTQAGPAQGMAAFAISDPDGAYGTALAAFDAGPRDAAQMATREALAAADRVGERPDLVWVSATPGTEEDVLAGIEDVVGPDIPIIGGSAADNSVAGDWFVFDSSRKMTAGVVVSVLFPSRPVSFAYQNGYSPTDKSGVVTATNGRRVAQIDGRPAMEVYAAWTDGAVAPADAAEEARAILSDSTLWPLGREIATVDDVPFYLLAHPAVTHADGSIDLFARVDPGERVTLMTGTQQGLTERAGRVAALARAAGGLGNRPISGALMIYCGGCMLSVRERLDDVVSGVNTALDGAPFLGAFTFGEQGSLLRAGNRHGNLMISCIVFG</sequence>
<dbReference type="PANTHER" id="PTHR40252:SF2">
    <property type="entry name" value="BLR0328 PROTEIN"/>
    <property type="match status" value="1"/>
</dbReference>
<reference evidence="3 4" key="1">
    <citation type="submission" date="2013-03" db="EMBL/GenBank/DDBJ databases">
        <authorList>
            <person name="Fiebig A."/>
            <person name="Goeker M."/>
            <person name="Klenk H.-P.P."/>
        </authorList>
    </citation>
    <scope>NUCLEOTIDE SEQUENCE [LARGE SCALE GENOMIC DNA]</scope>
    <source>
        <strain evidence="4">DSM 19469</strain>
    </source>
</reference>
<dbReference type="STRING" id="1294273.roselon_01226"/>
<gene>
    <name evidence="3" type="ORF">roselon_01226</name>
</gene>
<proteinExistence type="predicted"/>
<organism evidence="3 4">
    <name type="scientific">Roseicyclus elongatus DSM 19469</name>
    <dbReference type="NCBI Taxonomy" id="1294273"/>
    <lineage>
        <taxon>Bacteria</taxon>
        <taxon>Pseudomonadati</taxon>
        <taxon>Pseudomonadota</taxon>
        <taxon>Alphaproteobacteria</taxon>
        <taxon>Rhodobacterales</taxon>
        <taxon>Roseobacteraceae</taxon>
        <taxon>Roseicyclus</taxon>
    </lineage>
</organism>
<dbReference type="KEGG" id="red:roselon_01226"/>
<evidence type="ECO:0000313" key="3">
    <source>
        <dbReference type="EMBL" id="AHM03617.1"/>
    </source>
</evidence>
<evidence type="ECO:0000259" key="1">
    <source>
        <dbReference type="SMART" id="SM00897"/>
    </source>
</evidence>
<keyword evidence="4" id="KW-1185">Reference proteome</keyword>
<protein>
    <submittedName>
        <fullName evidence="3">Uncharacterized protein</fullName>
    </submittedName>
</protein>
<dbReference type="SMART" id="SM00897">
    <property type="entry name" value="FIST"/>
    <property type="match status" value="1"/>
</dbReference>
<dbReference type="SMART" id="SM01204">
    <property type="entry name" value="FIST_C"/>
    <property type="match status" value="1"/>
</dbReference>
<evidence type="ECO:0000313" key="4">
    <source>
        <dbReference type="Proteomes" id="UP000019593"/>
    </source>
</evidence>
<evidence type="ECO:0000259" key="2">
    <source>
        <dbReference type="SMART" id="SM01204"/>
    </source>
</evidence>
<dbReference type="PANTHER" id="PTHR40252">
    <property type="entry name" value="BLR0328 PROTEIN"/>
    <property type="match status" value="1"/>
</dbReference>
<dbReference type="PATRIC" id="fig|1294273.3.peg.1204"/>
<dbReference type="Proteomes" id="UP000019593">
    <property type="component" value="Chromosome"/>
</dbReference>
<accession>W8S0F2</accession>
<dbReference type="InterPro" id="IPR013702">
    <property type="entry name" value="FIST_domain_N"/>
</dbReference>